<gene>
    <name evidence="2" type="ordered locus">Nitsa_0748</name>
</gene>
<proteinExistence type="predicted"/>
<dbReference type="HOGENOM" id="CLU_079283_5_1_7"/>
<dbReference type="SUPFAM" id="SSF82649">
    <property type="entry name" value="SufE/NifU"/>
    <property type="match status" value="1"/>
</dbReference>
<evidence type="ECO:0000313" key="2">
    <source>
        <dbReference type="EMBL" id="ADV46015.1"/>
    </source>
</evidence>
<dbReference type="Gene3D" id="3.90.1010.10">
    <property type="match status" value="1"/>
</dbReference>
<protein>
    <submittedName>
        <fullName evidence="2">Nitrogen-fixing NifU domain protein</fullName>
    </submittedName>
</protein>
<dbReference type="PANTHER" id="PTHR10093">
    <property type="entry name" value="IRON-SULFUR CLUSTER ASSEMBLY ENZYME NIFU HOMOLOG"/>
    <property type="match status" value="1"/>
</dbReference>
<accession>E6X280</accession>
<dbReference type="OrthoDB" id="9808097at2"/>
<dbReference type="GO" id="GO:0051536">
    <property type="term" value="F:iron-sulfur cluster binding"/>
    <property type="evidence" value="ECO:0007669"/>
    <property type="project" value="InterPro"/>
</dbReference>
<dbReference type="GO" id="GO:0016226">
    <property type="term" value="P:iron-sulfur cluster assembly"/>
    <property type="evidence" value="ECO:0007669"/>
    <property type="project" value="InterPro"/>
</dbReference>
<dbReference type="Proteomes" id="UP000008633">
    <property type="component" value="Chromosome"/>
</dbReference>
<reference evidence="2 3" key="1">
    <citation type="journal article" date="2011" name="Stand. Genomic Sci.">
        <title>Complete genome sequence of Nitratifractor salsuginis type strain (E9I37-1).</title>
        <authorList>
            <person name="Anderson I."/>
            <person name="Sikorski J."/>
            <person name="Zeytun A."/>
            <person name="Nolan M."/>
            <person name="Lapidus A."/>
            <person name="Lucas S."/>
            <person name="Hammon N."/>
            <person name="Deshpande S."/>
            <person name="Cheng J.F."/>
            <person name="Tapia R."/>
            <person name="Han C."/>
            <person name="Goodwin L."/>
            <person name="Pitluck S."/>
            <person name="Liolios K."/>
            <person name="Pagani I."/>
            <person name="Ivanova N."/>
            <person name="Huntemann M."/>
            <person name="Mavromatis K."/>
            <person name="Ovchinikova G."/>
            <person name="Pati A."/>
            <person name="Chen A."/>
            <person name="Palaniappan K."/>
            <person name="Land M."/>
            <person name="Hauser L."/>
            <person name="Brambilla E.M."/>
            <person name="Ngatchou-Djao O.D."/>
            <person name="Rohde M."/>
            <person name="Tindall B.J."/>
            <person name="Goker M."/>
            <person name="Detter J.C."/>
            <person name="Woyke T."/>
            <person name="Bristow J."/>
            <person name="Eisen J.A."/>
            <person name="Markowitz V."/>
            <person name="Hugenholtz P."/>
            <person name="Klenk H.P."/>
            <person name="Kyrpides N.C."/>
        </authorList>
    </citation>
    <scope>NUCLEOTIDE SEQUENCE [LARGE SCALE GENOMIC DNA]</scope>
    <source>
        <strain evidence="3">DSM 16511 / JCM 12458 / E9I37-1</strain>
    </source>
</reference>
<organism evidence="2 3">
    <name type="scientific">Nitratifractor salsuginis (strain DSM 16511 / JCM 12458 / E9I37-1)</name>
    <dbReference type="NCBI Taxonomy" id="749222"/>
    <lineage>
        <taxon>Bacteria</taxon>
        <taxon>Pseudomonadati</taxon>
        <taxon>Campylobacterota</taxon>
        <taxon>Epsilonproteobacteria</taxon>
        <taxon>Campylobacterales</taxon>
        <taxon>Sulfurovaceae</taxon>
        <taxon>Nitratifractor</taxon>
    </lineage>
</organism>
<dbReference type="GO" id="GO:0005506">
    <property type="term" value="F:iron ion binding"/>
    <property type="evidence" value="ECO:0007669"/>
    <property type="project" value="InterPro"/>
</dbReference>
<dbReference type="eggNOG" id="COG0822">
    <property type="taxonomic scope" value="Bacteria"/>
</dbReference>
<dbReference type="AlphaFoldDB" id="E6X280"/>
<dbReference type="STRING" id="749222.Nitsa_0748"/>
<dbReference type="InterPro" id="IPR002871">
    <property type="entry name" value="NIF_FeS_clus_asmbl_NifU_N"/>
</dbReference>
<evidence type="ECO:0000313" key="3">
    <source>
        <dbReference type="Proteomes" id="UP000008633"/>
    </source>
</evidence>
<keyword evidence="3" id="KW-1185">Reference proteome</keyword>
<dbReference type="EMBL" id="CP002452">
    <property type="protein sequence ID" value="ADV46015.1"/>
    <property type="molecule type" value="Genomic_DNA"/>
</dbReference>
<reference evidence="3" key="2">
    <citation type="submission" date="2011-01" db="EMBL/GenBank/DDBJ databases">
        <title>The complete genome of Nitratifractor salsuginis DSM 16511.</title>
        <authorList>
            <consortium name="US DOE Joint Genome Institute (JGI-PGF)"/>
            <person name="Lucas S."/>
            <person name="Copeland A."/>
            <person name="Lapidus A."/>
            <person name="Bruce D."/>
            <person name="Goodwin L."/>
            <person name="Pitluck S."/>
            <person name="Kyrpides N."/>
            <person name="Mavromatis K."/>
            <person name="Ivanova N."/>
            <person name="Mikhailova N."/>
            <person name="Zeytun A."/>
            <person name="Detter J.C."/>
            <person name="Tapia R."/>
            <person name="Han C."/>
            <person name="Land M."/>
            <person name="Hauser L."/>
            <person name="Markowitz V."/>
            <person name="Cheng J.-F."/>
            <person name="Hugenholtz P."/>
            <person name="Woyke T."/>
            <person name="Wu D."/>
            <person name="Tindall B."/>
            <person name="Schuetze A."/>
            <person name="Brambilla E."/>
            <person name="Klenk H.-P."/>
            <person name="Eisen J.A."/>
        </authorList>
    </citation>
    <scope>NUCLEOTIDE SEQUENCE [LARGE SCALE GENOMIC DNA]</scope>
    <source>
        <strain evidence="3">DSM 16511 / JCM 12458 / E9I37-1</strain>
    </source>
</reference>
<dbReference type="RefSeq" id="WP_013553709.1">
    <property type="nucleotide sequence ID" value="NC_014935.1"/>
</dbReference>
<dbReference type="KEGG" id="nsa:Nitsa_0748"/>
<evidence type="ECO:0000259" key="1">
    <source>
        <dbReference type="Pfam" id="PF01592"/>
    </source>
</evidence>
<feature type="domain" description="NIF system FeS cluster assembly NifU N-terminal" evidence="1">
    <location>
        <begin position="6"/>
        <end position="128"/>
    </location>
</feature>
<name>E6X280_NITSE</name>
<sequence>MSIEVNDELVQHMANPNNYGSLEEPDAIGIGENPENGEKVIIYLKVDESEGTERIEEIRFQAIACMTTVVAGSIITKEAERLSFEQAEDLIAVTLGMLEGVPPDQAACSEMVVVALRAAMDTYRAKKENPEIPAIIYKIEQSCNPEAADPSMKQTEEAK</sequence>
<dbReference type="Pfam" id="PF01592">
    <property type="entry name" value="NifU_N"/>
    <property type="match status" value="1"/>
</dbReference>